<comment type="caution">
    <text evidence="2">The sequence shown here is derived from an EMBL/GenBank/DDBJ whole genome shotgun (WGS) entry which is preliminary data.</text>
</comment>
<evidence type="ECO:0000313" key="3">
    <source>
        <dbReference type="Proteomes" id="UP000632858"/>
    </source>
</evidence>
<dbReference type="EMBL" id="BMFO01000003">
    <property type="protein sequence ID" value="GGF94199.1"/>
    <property type="molecule type" value="Genomic_DNA"/>
</dbReference>
<organism evidence="2 3">
    <name type="scientific">Arenimonas maotaiensis</name>
    <dbReference type="NCBI Taxonomy" id="1446479"/>
    <lineage>
        <taxon>Bacteria</taxon>
        <taxon>Pseudomonadati</taxon>
        <taxon>Pseudomonadota</taxon>
        <taxon>Gammaproteobacteria</taxon>
        <taxon>Lysobacterales</taxon>
        <taxon>Lysobacteraceae</taxon>
        <taxon>Arenimonas</taxon>
    </lineage>
</organism>
<feature type="signal peptide" evidence="1">
    <location>
        <begin position="1"/>
        <end position="23"/>
    </location>
</feature>
<proteinExistence type="predicted"/>
<evidence type="ECO:0000256" key="1">
    <source>
        <dbReference type="SAM" id="SignalP"/>
    </source>
</evidence>
<dbReference type="Proteomes" id="UP000632858">
    <property type="component" value="Unassembled WGS sequence"/>
</dbReference>
<accession>A0A917CRM6</accession>
<sequence length="265" mass="28664">MQTSIRRAAFGLLLTAVTAAASAQTEYSRRVTGSMEVSAAGQVLTYTMQPAGAPAIDQSLGNLVESWRFNPPSGGKTLRVEFSLTLMRPSLEERTYTLKRVEFFPQGVQPAARGAGPDEQAYCRQADAAPRGDVICPAILPADPALAAMPISAEAYIALRKTDSGAEAVLESLYLYGPQNGKLLNRALNLGKQQFAPAALAWANKNALALLQGRDHFLTRVEFVQANNTLPWRRQEKVQADAADWLTDAVRAKTVYVSQGGLELQ</sequence>
<feature type="chain" id="PRO_5037862051" description="Molecular chaperone" evidence="1">
    <location>
        <begin position="24"/>
        <end position="265"/>
    </location>
</feature>
<protein>
    <recommendedName>
        <fullName evidence="4">Molecular chaperone</fullName>
    </recommendedName>
</protein>
<keyword evidence="3" id="KW-1185">Reference proteome</keyword>
<name>A0A917CRM6_9GAMM</name>
<evidence type="ECO:0000313" key="2">
    <source>
        <dbReference type="EMBL" id="GGF94199.1"/>
    </source>
</evidence>
<dbReference type="RefSeq" id="WP_188449512.1">
    <property type="nucleotide sequence ID" value="NZ_BMFO01000003.1"/>
</dbReference>
<reference evidence="2" key="2">
    <citation type="submission" date="2020-09" db="EMBL/GenBank/DDBJ databases">
        <authorList>
            <person name="Sun Q."/>
            <person name="Zhou Y."/>
        </authorList>
    </citation>
    <scope>NUCLEOTIDE SEQUENCE</scope>
    <source>
        <strain evidence="2">CGMCC 1.12726</strain>
    </source>
</reference>
<gene>
    <name evidence="2" type="ORF">GCM10010960_14910</name>
</gene>
<evidence type="ECO:0008006" key="4">
    <source>
        <dbReference type="Google" id="ProtNLM"/>
    </source>
</evidence>
<reference evidence="2" key="1">
    <citation type="journal article" date="2014" name="Int. J. Syst. Evol. Microbiol.">
        <title>Complete genome sequence of Corynebacterium casei LMG S-19264T (=DSM 44701T), isolated from a smear-ripened cheese.</title>
        <authorList>
            <consortium name="US DOE Joint Genome Institute (JGI-PGF)"/>
            <person name="Walter F."/>
            <person name="Albersmeier A."/>
            <person name="Kalinowski J."/>
            <person name="Ruckert C."/>
        </authorList>
    </citation>
    <scope>NUCLEOTIDE SEQUENCE</scope>
    <source>
        <strain evidence="2">CGMCC 1.12726</strain>
    </source>
</reference>
<dbReference type="AlphaFoldDB" id="A0A917CRM6"/>
<keyword evidence="1" id="KW-0732">Signal</keyword>